<gene>
    <name evidence="2" type="ORF">K7C98_27500</name>
</gene>
<organism evidence="2 3">
    <name type="scientific">Nannocystis pusilla</name>
    <dbReference type="NCBI Taxonomy" id="889268"/>
    <lineage>
        <taxon>Bacteria</taxon>
        <taxon>Pseudomonadati</taxon>
        <taxon>Myxococcota</taxon>
        <taxon>Polyangia</taxon>
        <taxon>Nannocystales</taxon>
        <taxon>Nannocystaceae</taxon>
        <taxon>Nannocystis</taxon>
    </lineage>
</organism>
<dbReference type="RefSeq" id="WP_224194751.1">
    <property type="nucleotide sequence ID" value="NZ_JAIRAU010000037.1"/>
</dbReference>
<evidence type="ECO:0000313" key="2">
    <source>
        <dbReference type="EMBL" id="MBZ5713000.1"/>
    </source>
</evidence>
<keyword evidence="3" id="KW-1185">Reference proteome</keyword>
<evidence type="ECO:0000313" key="3">
    <source>
        <dbReference type="Proteomes" id="UP001139031"/>
    </source>
</evidence>
<feature type="region of interest" description="Disordered" evidence="1">
    <location>
        <begin position="30"/>
        <end position="51"/>
    </location>
</feature>
<evidence type="ECO:0000256" key="1">
    <source>
        <dbReference type="SAM" id="MobiDB-lite"/>
    </source>
</evidence>
<accession>A0ABS7TXP2</accession>
<dbReference type="EMBL" id="JAIRAU010000037">
    <property type="protein sequence ID" value="MBZ5713000.1"/>
    <property type="molecule type" value="Genomic_DNA"/>
</dbReference>
<dbReference type="Proteomes" id="UP001139031">
    <property type="component" value="Unassembled WGS sequence"/>
</dbReference>
<reference evidence="2" key="1">
    <citation type="submission" date="2021-08" db="EMBL/GenBank/DDBJ databases">
        <authorList>
            <person name="Stevens D.C."/>
        </authorList>
    </citation>
    <scope>NUCLEOTIDE SEQUENCE</scope>
    <source>
        <strain evidence="2">DSM 53165</strain>
    </source>
</reference>
<proteinExistence type="predicted"/>
<sequence>MVVTGSLAPDDVDEDVEEVTVEVVSVAVPAGSGGVGPQAQSSANNNHGIRTRPVYATNVRGVGRWRPRRLHFRRTPGSSKMLVMSDAPLVALYSLGFLRRFAHGARRM</sequence>
<comment type="caution">
    <text evidence="2">The sequence shown here is derived from an EMBL/GenBank/DDBJ whole genome shotgun (WGS) entry which is preliminary data.</text>
</comment>
<name>A0ABS7TXP2_9BACT</name>
<protein>
    <submittedName>
        <fullName evidence="2">Uncharacterized protein</fullName>
    </submittedName>
</protein>